<organism evidence="1 2">
    <name type="scientific">Rubus argutus</name>
    <name type="common">Southern blackberry</name>
    <dbReference type="NCBI Taxonomy" id="59490"/>
    <lineage>
        <taxon>Eukaryota</taxon>
        <taxon>Viridiplantae</taxon>
        <taxon>Streptophyta</taxon>
        <taxon>Embryophyta</taxon>
        <taxon>Tracheophyta</taxon>
        <taxon>Spermatophyta</taxon>
        <taxon>Magnoliopsida</taxon>
        <taxon>eudicotyledons</taxon>
        <taxon>Gunneridae</taxon>
        <taxon>Pentapetalae</taxon>
        <taxon>rosids</taxon>
        <taxon>fabids</taxon>
        <taxon>Rosales</taxon>
        <taxon>Rosaceae</taxon>
        <taxon>Rosoideae</taxon>
        <taxon>Rosoideae incertae sedis</taxon>
        <taxon>Rubus</taxon>
    </lineage>
</organism>
<dbReference type="PANTHER" id="PTHR48451">
    <property type="entry name" value="DUF4218 DOMAIN-CONTAINING PROTEIN"/>
    <property type="match status" value="1"/>
</dbReference>
<keyword evidence="2" id="KW-1185">Reference proteome</keyword>
<evidence type="ECO:0000313" key="2">
    <source>
        <dbReference type="Proteomes" id="UP001457282"/>
    </source>
</evidence>
<accession>A0AAW1VWE3</accession>
<name>A0AAW1VWE3_RUBAR</name>
<sequence length="100" mass="12040">MYPIERLLGTYKRYVRNKARPEERNEQGSEPNAKVSIFSQRVRPTGKELMVELPEKELELANWFIFNNCDEIEGFRNEHEELLKEENIENIDQRHMTEFP</sequence>
<dbReference type="EMBL" id="JBEDUW010000007">
    <property type="protein sequence ID" value="KAK9911789.1"/>
    <property type="molecule type" value="Genomic_DNA"/>
</dbReference>
<proteinExistence type="predicted"/>
<gene>
    <name evidence="1" type="ORF">M0R45_035679</name>
</gene>
<evidence type="ECO:0000313" key="1">
    <source>
        <dbReference type="EMBL" id="KAK9911789.1"/>
    </source>
</evidence>
<reference evidence="1 2" key="1">
    <citation type="journal article" date="2023" name="G3 (Bethesda)">
        <title>A chromosome-length genome assembly and annotation of blackberry (Rubus argutus, cv. 'Hillquist').</title>
        <authorList>
            <person name="Bruna T."/>
            <person name="Aryal R."/>
            <person name="Dudchenko O."/>
            <person name="Sargent D.J."/>
            <person name="Mead D."/>
            <person name="Buti M."/>
            <person name="Cavallini A."/>
            <person name="Hytonen T."/>
            <person name="Andres J."/>
            <person name="Pham M."/>
            <person name="Weisz D."/>
            <person name="Mascagni F."/>
            <person name="Usai G."/>
            <person name="Natali L."/>
            <person name="Bassil N."/>
            <person name="Fernandez G.E."/>
            <person name="Lomsadze A."/>
            <person name="Armour M."/>
            <person name="Olukolu B."/>
            <person name="Poorten T."/>
            <person name="Britton C."/>
            <person name="Davik J."/>
            <person name="Ashrafi H."/>
            <person name="Aiden E.L."/>
            <person name="Borodovsky M."/>
            <person name="Worthington M."/>
        </authorList>
    </citation>
    <scope>NUCLEOTIDE SEQUENCE [LARGE SCALE GENOMIC DNA]</scope>
    <source>
        <strain evidence="1">PI 553951</strain>
    </source>
</reference>
<dbReference type="PANTHER" id="PTHR48451:SF1">
    <property type="entry name" value="DUF4218 DOMAIN-CONTAINING PROTEIN"/>
    <property type="match status" value="1"/>
</dbReference>
<protein>
    <submittedName>
        <fullName evidence="1">Uncharacterized protein</fullName>
    </submittedName>
</protein>
<dbReference type="Proteomes" id="UP001457282">
    <property type="component" value="Unassembled WGS sequence"/>
</dbReference>
<dbReference type="AlphaFoldDB" id="A0AAW1VWE3"/>
<comment type="caution">
    <text evidence="1">The sequence shown here is derived from an EMBL/GenBank/DDBJ whole genome shotgun (WGS) entry which is preliminary data.</text>
</comment>